<keyword evidence="2" id="KW-1185">Reference proteome</keyword>
<gene>
    <name evidence="1" type="ORF">Bca52824_026841</name>
</gene>
<evidence type="ECO:0000313" key="2">
    <source>
        <dbReference type="Proteomes" id="UP000886595"/>
    </source>
</evidence>
<dbReference type="Proteomes" id="UP000886595">
    <property type="component" value="Unassembled WGS sequence"/>
</dbReference>
<name>A0A8X7SIT1_BRACI</name>
<comment type="caution">
    <text evidence="1">The sequence shown here is derived from an EMBL/GenBank/DDBJ whole genome shotgun (WGS) entry which is preliminary data.</text>
</comment>
<dbReference type="AlphaFoldDB" id="A0A8X7SIT1"/>
<proteinExistence type="predicted"/>
<reference evidence="1 2" key="1">
    <citation type="submission" date="2020-02" db="EMBL/GenBank/DDBJ databases">
        <authorList>
            <person name="Ma Q."/>
            <person name="Huang Y."/>
            <person name="Song X."/>
            <person name="Pei D."/>
        </authorList>
    </citation>
    <scope>NUCLEOTIDE SEQUENCE [LARGE SCALE GENOMIC DNA]</scope>
    <source>
        <strain evidence="1">Sxm20200214</strain>
        <tissue evidence="1">Leaf</tissue>
    </source>
</reference>
<sequence length="231" mass="24987">MLSMSWTKEYKEVIVVMMRMNPNMVVGLAAPSKEVAETQNVEVVAETAAVDVAGVTGNVEAVEITVEDGTTTGLIGNQLEVICTVGFARFVVYNSVAATIYASSRRWKINMGHLFRVVVGDWESGGQGAWRLYLGTYSLGRRLPSVGVIRLDEGASSEWLSNDPENISDNTNNILGVGLVISTQPGAVNLSSYIPCGRQDVSSPVVNNSQEQEDPLLTQMANWGIQEEKGM</sequence>
<protein>
    <submittedName>
        <fullName evidence="1">Uncharacterized protein</fullName>
    </submittedName>
</protein>
<organism evidence="1 2">
    <name type="scientific">Brassica carinata</name>
    <name type="common">Ethiopian mustard</name>
    <name type="synonym">Abyssinian cabbage</name>
    <dbReference type="NCBI Taxonomy" id="52824"/>
    <lineage>
        <taxon>Eukaryota</taxon>
        <taxon>Viridiplantae</taxon>
        <taxon>Streptophyta</taxon>
        <taxon>Embryophyta</taxon>
        <taxon>Tracheophyta</taxon>
        <taxon>Spermatophyta</taxon>
        <taxon>Magnoliopsida</taxon>
        <taxon>eudicotyledons</taxon>
        <taxon>Gunneridae</taxon>
        <taxon>Pentapetalae</taxon>
        <taxon>rosids</taxon>
        <taxon>malvids</taxon>
        <taxon>Brassicales</taxon>
        <taxon>Brassicaceae</taxon>
        <taxon>Brassiceae</taxon>
        <taxon>Brassica</taxon>
    </lineage>
</organism>
<evidence type="ECO:0000313" key="1">
    <source>
        <dbReference type="EMBL" id="KAG2307093.1"/>
    </source>
</evidence>
<dbReference type="EMBL" id="JAAMPC010000006">
    <property type="protein sequence ID" value="KAG2307093.1"/>
    <property type="molecule type" value="Genomic_DNA"/>
</dbReference>
<accession>A0A8X7SIT1</accession>